<evidence type="ECO:0000256" key="1">
    <source>
        <dbReference type="SAM" id="MobiDB-lite"/>
    </source>
</evidence>
<keyword evidence="3" id="KW-1185">Reference proteome</keyword>
<evidence type="ECO:0000313" key="3">
    <source>
        <dbReference type="Proteomes" id="UP000000768"/>
    </source>
</evidence>
<sequence>MGTRPSRAPPQRGHSPGRASAPALPSPRTVWQRARATRVPGWCGKAGSRGSGVLERHEGDEALHLSFARSECCGMAELFQKELKIEI</sequence>
<protein>
    <submittedName>
        <fullName evidence="2">Uncharacterized protein</fullName>
    </submittedName>
</protein>
<accession>A0A1B6Q6R0</accession>
<name>A0A1B6Q6R0_SORBI</name>
<dbReference type="Proteomes" id="UP000000768">
    <property type="component" value="Chromosome 3"/>
</dbReference>
<reference evidence="3" key="2">
    <citation type="journal article" date="2018" name="Plant J.">
        <title>The Sorghum bicolor reference genome: improved assembly, gene annotations, a transcriptome atlas, and signatures of genome organization.</title>
        <authorList>
            <person name="McCormick R.F."/>
            <person name="Truong S.K."/>
            <person name="Sreedasyam A."/>
            <person name="Jenkins J."/>
            <person name="Shu S."/>
            <person name="Sims D."/>
            <person name="Kennedy M."/>
            <person name="Amirebrahimi M."/>
            <person name="Weers B.D."/>
            <person name="McKinley B."/>
            <person name="Mattison A."/>
            <person name="Morishige D.T."/>
            <person name="Grimwood J."/>
            <person name="Schmutz J."/>
            <person name="Mullet J.E."/>
        </authorList>
    </citation>
    <scope>NUCLEOTIDE SEQUENCE [LARGE SCALE GENOMIC DNA]</scope>
    <source>
        <strain evidence="3">cv. BTx623</strain>
    </source>
</reference>
<dbReference type="EMBL" id="CM000762">
    <property type="protein sequence ID" value="KXG33603.1"/>
    <property type="molecule type" value="Genomic_DNA"/>
</dbReference>
<reference evidence="2 3" key="1">
    <citation type="journal article" date="2009" name="Nature">
        <title>The Sorghum bicolor genome and the diversification of grasses.</title>
        <authorList>
            <person name="Paterson A.H."/>
            <person name="Bowers J.E."/>
            <person name="Bruggmann R."/>
            <person name="Dubchak I."/>
            <person name="Grimwood J."/>
            <person name="Gundlach H."/>
            <person name="Haberer G."/>
            <person name="Hellsten U."/>
            <person name="Mitros T."/>
            <person name="Poliakov A."/>
            <person name="Schmutz J."/>
            <person name="Spannagl M."/>
            <person name="Tang H."/>
            <person name="Wang X."/>
            <person name="Wicker T."/>
            <person name="Bharti A.K."/>
            <person name="Chapman J."/>
            <person name="Feltus F.A."/>
            <person name="Gowik U."/>
            <person name="Grigoriev I.V."/>
            <person name="Lyons E."/>
            <person name="Maher C.A."/>
            <person name="Martis M."/>
            <person name="Narechania A."/>
            <person name="Otillar R.P."/>
            <person name="Penning B.W."/>
            <person name="Salamov A.A."/>
            <person name="Wang Y."/>
            <person name="Zhang L."/>
            <person name="Carpita N.C."/>
            <person name="Freeling M."/>
            <person name="Gingle A.R."/>
            <person name="Hash C.T."/>
            <person name="Keller B."/>
            <person name="Klein P."/>
            <person name="Kresovich S."/>
            <person name="McCann M.C."/>
            <person name="Ming R."/>
            <person name="Peterson D.G."/>
            <person name="Mehboob-ur-Rahman"/>
            <person name="Ware D."/>
            <person name="Westhoff P."/>
            <person name="Mayer K.F."/>
            <person name="Messing J."/>
            <person name="Rokhsar D.S."/>
        </authorList>
    </citation>
    <scope>NUCLEOTIDE SEQUENCE [LARGE SCALE GENOMIC DNA]</scope>
    <source>
        <strain evidence="3">cv. BTx623</strain>
    </source>
</reference>
<dbReference type="Gramene" id="KXG33603">
    <property type="protein sequence ID" value="KXG33603"/>
    <property type="gene ID" value="SORBI_3003G334500"/>
</dbReference>
<gene>
    <name evidence="2" type="ORF">SORBI_3003G334500</name>
</gene>
<dbReference type="InParanoid" id="A0A1B6Q6R0"/>
<organism evidence="2 3">
    <name type="scientific">Sorghum bicolor</name>
    <name type="common">Sorghum</name>
    <name type="synonym">Sorghum vulgare</name>
    <dbReference type="NCBI Taxonomy" id="4558"/>
    <lineage>
        <taxon>Eukaryota</taxon>
        <taxon>Viridiplantae</taxon>
        <taxon>Streptophyta</taxon>
        <taxon>Embryophyta</taxon>
        <taxon>Tracheophyta</taxon>
        <taxon>Spermatophyta</taxon>
        <taxon>Magnoliopsida</taxon>
        <taxon>Liliopsida</taxon>
        <taxon>Poales</taxon>
        <taxon>Poaceae</taxon>
        <taxon>PACMAD clade</taxon>
        <taxon>Panicoideae</taxon>
        <taxon>Andropogonodae</taxon>
        <taxon>Andropogoneae</taxon>
        <taxon>Sorghinae</taxon>
        <taxon>Sorghum</taxon>
    </lineage>
</organism>
<evidence type="ECO:0000313" key="2">
    <source>
        <dbReference type="EMBL" id="KXG33603.1"/>
    </source>
</evidence>
<proteinExistence type="predicted"/>
<dbReference type="AlphaFoldDB" id="A0A1B6Q6R0"/>
<feature type="region of interest" description="Disordered" evidence="1">
    <location>
        <begin position="1"/>
        <end position="29"/>
    </location>
</feature>